<feature type="domain" description="NodB homology" evidence="4">
    <location>
        <begin position="89"/>
        <end position="303"/>
    </location>
</feature>
<sequence>MFKIWGKVKRKFRTIYASLIGRLLIALGFPKKIKRKALRGDFILSIYFHNPDKWLFEFCVKWLRENRFSFLSEDDIIAIANKEIPFPKGGVLLTVDDGWESNEENVIAVAKKQKVPVTIFVTTGAIESGNYWWPYVTKAREHKMSFPTVEELKKIPNIEREQVLKIIKRKISIEKQALDLGQLKKASKSKYIKISAHTANHPILVNCEDEEAFQEIKKSKLQIEEWLKIPVNSFAYPNGDYSNREIEYLKQLNFSSAYTTEPVYLTKERFQKIYQLPRFCVFEDISKAEAICRMTGVWQRFFK</sequence>
<comment type="subcellular location">
    <subcellularLocation>
        <location evidence="1">Secreted</location>
    </subcellularLocation>
</comment>
<dbReference type="SUPFAM" id="SSF88713">
    <property type="entry name" value="Glycoside hydrolase/deacetylase"/>
    <property type="match status" value="1"/>
</dbReference>
<dbReference type="PANTHER" id="PTHR34216:SF3">
    <property type="entry name" value="POLY-BETA-1,6-N-ACETYL-D-GLUCOSAMINE N-DEACETYLASE"/>
    <property type="match status" value="1"/>
</dbReference>
<evidence type="ECO:0000256" key="3">
    <source>
        <dbReference type="SAM" id="Phobius"/>
    </source>
</evidence>
<evidence type="ECO:0000256" key="1">
    <source>
        <dbReference type="ARBA" id="ARBA00004613"/>
    </source>
</evidence>
<dbReference type="STRING" id="143223.SAMN05878281_3214"/>
<proteinExistence type="predicted"/>
<keyword evidence="3" id="KW-0812">Transmembrane</keyword>
<evidence type="ECO:0000313" key="6">
    <source>
        <dbReference type="Proteomes" id="UP000190235"/>
    </source>
</evidence>
<keyword evidence="3" id="KW-0472">Membrane</keyword>
<reference evidence="6" key="1">
    <citation type="submission" date="2016-11" db="EMBL/GenBank/DDBJ databases">
        <authorList>
            <person name="Varghese N."/>
            <person name="Submissions S."/>
        </authorList>
    </citation>
    <scope>NUCLEOTIDE SEQUENCE [LARGE SCALE GENOMIC DNA]</scope>
    <source>
        <strain evidence="6">ACAM 48</strain>
    </source>
</reference>
<dbReference type="Pfam" id="PF01522">
    <property type="entry name" value="Polysacc_deac_1"/>
    <property type="match status" value="1"/>
</dbReference>
<feature type="transmembrane region" description="Helical" evidence="3">
    <location>
        <begin position="12"/>
        <end position="29"/>
    </location>
</feature>
<name>A0A1M7NKH3_9FLAO</name>
<organism evidence="5 6">
    <name type="scientific">Salegentibacter salegens</name>
    <dbReference type="NCBI Taxonomy" id="143223"/>
    <lineage>
        <taxon>Bacteria</taxon>
        <taxon>Pseudomonadati</taxon>
        <taxon>Bacteroidota</taxon>
        <taxon>Flavobacteriia</taxon>
        <taxon>Flavobacteriales</taxon>
        <taxon>Flavobacteriaceae</taxon>
        <taxon>Salegentibacter</taxon>
    </lineage>
</organism>
<dbReference type="InterPro" id="IPR051398">
    <property type="entry name" value="Polysacch_Deacetylase"/>
</dbReference>
<dbReference type="GO" id="GO:0005975">
    <property type="term" value="P:carbohydrate metabolic process"/>
    <property type="evidence" value="ECO:0007669"/>
    <property type="project" value="InterPro"/>
</dbReference>
<dbReference type="InterPro" id="IPR011330">
    <property type="entry name" value="Glyco_hydro/deAcase_b/a-brl"/>
</dbReference>
<dbReference type="GO" id="GO:0005576">
    <property type="term" value="C:extracellular region"/>
    <property type="evidence" value="ECO:0007669"/>
    <property type="project" value="UniProtKB-SubCell"/>
</dbReference>
<keyword evidence="6" id="KW-1185">Reference proteome</keyword>
<dbReference type="AlphaFoldDB" id="A0A1M7NKH3"/>
<protein>
    <submittedName>
        <fullName evidence="5">Polysaccharide deacetylase</fullName>
    </submittedName>
</protein>
<dbReference type="InterPro" id="IPR002509">
    <property type="entry name" value="NODB_dom"/>
</dbReference>
<evidence type="ECO:0000313" key="5">
    <source>
        <dbReference type="EMBL" id="SHN03954.1"/>
    </source>
</evidence>
<dbReference type="PROSITE" id="PS51677">
    <property type="entry name" value="NODB"/>
    <property type="match status" value="1"/>
</dbReference>
<keyword evidence="2" id="KW-0732">Signal</keyword>
<keyword evidence="3" id="KW-1133">Transmembrane helix</keyword>
<dbReference type="GO" id="GO:0016810">
    <property type="term" value="F:hydrolase activity, acting on carbon-nitrogen (but not peptide) bonds"/>
    <property type="evidence" value="ECO:0007669"/>
    <property type="project" value="InterPro"/>
</dbReference>
<dbReference type="Gene3D" id="3.20.20.370">
    <property type="entry name" value="Glycoside hydrolase/deacetylase"/>
    <property type="match status" value="1"/>
</dbReference>
<dbReference type="PANTHER" id="PTHR34216">
    <property type="match status" value="1"/>
</dbReference>
<evidence type="ECO:0000259" key="4">
    <source>
        <dbReference type="PROSITE" id="PS51677"/>
    </source>
</evidence>
<gene>
    <name evidence="5" type="ORF">SAMN05878281_3214</name>
</gene>
<dbReference type="EMBL" id="LT670848">
    <property type="protein sequence ID" value="SHN03954.1"/>
    <property type="molecule type" value="Genomic_DNA"/>
</dbReference>
<accession>A0A1M7NKH3</accession>
<dbReference type="CDD" id="cd10918">
    <property type="entry name" value="CE4_NodB_like_5s_6s"/>
    <property type="match status" value="1"/>
</dbReference>
<evidence type="ECO:0000256" key="2">
    <source>
        <dbReference type="ARBA" id="ARBA00022729"/>
    </source>
</evidence>
<dbReference type="Proteomes" id="UP000190235">
    <property type="component" value="Chromosome I"/>
</dbReference>